<dbReference type="RefSeq" id="WP_109347201.1">
    <property type="nucleotide sequence ID" value="NZ_CP029343.1"/>
</dbReference>
<dbReference type="SUPFAM" id="SSF48452">
    <property type="entry name" value="TPR-like"/>
    <property type="match status" value="1"/>
</dbReference>
<feature type="region of interest" description="Disordered" evidence="1">
    <location>
        <begin position="30"/>
        <end position="73"/>
    </location>
</feature>
<evidence type="ECO:0000256" key="2">
    <source>
        <dbReference type="SAM" id="SignalP"/>
    </source>
</evidence>
<dbReference type="Proteomes" id="UP000245820">
    <property type="component" value="Chromosome"/>
</dbReference>
<evidence type="ECO:0008006" key="5">
    <source>
        <dbReference type="Google" id="ProtNLM"/>
    </source>
</evidence>
<feature type="compositionally biased region" description="Low complexity" evidence="1">
    <location>
        <begin position="44"/>
        <end position="64"/>
    </location>
</feature>
<evidence type="ECO:0000313" key="3">
    <source>
        <dbReference type="EMBL" id="AWL06902.1"/>
    </source>
</evidence>
<dbReference type="OrthoDB" id="8590585at2"/>
<organism evidence="3 4">
    <name type="scientific">Massilia oculi</name>
    <dbReference type="NCBI Taxonomy" id="945844"/>
    <lineage>
        <taxon>Bacteria</taxon>
        <taxon>Pseudomonadati</taxon>
        <taxon>Pseudomonadota</taxon>
        <taxon>Betaproteobacteria</taxon>
        <taxon>Burkholderiales</taxon>
        <taxon>Oxalobacteraceae</taxon>
        <taxon>Telluria group</taxon>
        <taxon>Massilia</taxon>
    </lineage>
</organism>
<name>A0A2S2DNF6_9BURK</name>
<feature type="chain" id="PRO_5015776626" description="Type VI secretion protein" evidence="2">
    <location>
        <begin position="26"/>
        <end position="167"/>
    </location>
</feature>
<reference evidence="3 4" key="1">
    <citation type="submission" date="2018-05" db="EMBL/GenBank/DDBJ databases">
        <title>Complete genome sequence of Massilia oculi sp. nov. CCUG 43427T (=DSM 26321T), the type strain of M. oculi, and comparison with genome sequences of other Massilia strains.</title>
        <authorList>
            <person name="Zhu B."/>
        </authorList>
    </citation>
    <scope>NUCLEOTIDE SEQUENCE [LARGE SCALE GENOMIC DNA]</scope>
    <source>
        <strain evidence="3 4">CCUG 43427</strain>
    </source>
</reference>
<feature type="signal peptide" evidence="2">
    <location>
        <begin position="1"/>
        <end position="25"/>
    </location>
</feature>
<dbReference type="EMBL" id="CP029343">
    <property type="protein sequence ID" value="AWL06902.1"/>
    <property type="molecule type" value="Genomic_DNA"/>
</dbReference>
<evidence type="ECO:0000313" key="4">
    <source>
        <dbReference type="Proteomes" id="UP000245820"/>
    </source>
</evidence>
<dbReference type="InterPro" id="IPR011990">
    <property type="entry name" value="TPR-like_helical_dom_sf"/>
</dbReference>
<gene>
    <name evidence="3" type="ORF">DIR46_22345</name>
</gene>
<evidence type="ECO:0000256" key="1">
    <source>
        <dbReference type="SAM" id="MobiDB-lite"/>
    </source>
</evidence>
<protein>
    <recommendedName>
        <fullName evidence="5">Type VI secretion protein</fullName>
    </recommendedName>
</protein>
<keyword evidence="2" id="KW-0732">Signal</keyword>
<proteinExistence type="predicted"/>
<dbReference type="InterPro" id="IPR047780">
    <property type="entry name" value="TssQ-like"/>
</dbReference>
<dbReference type="AlphaFoldDB" id="A0A2S2DNF6"/>
<sequence>MSIVTMSRAATLAALALTLTGCAQFGPMFGGQEKARPHPRADGAQPRTQRAQRAPQASRPAAPASKRDDADGRTALREGIALYDKGDYDGAIRRLNGSDMNGAGQRDRLTALKYTAFSYCVTGRQALCRQTFDRAFKLDPSFDLGPGEHGHPQWGPVFTQAKQAVQR</sequence>
<dbReference type="KEGG" id="mtim:DIR46_22345"/>
<accession>A0A2S2DNF6</accession>
<dbReference type="NCBIfam" id="NF038027">
    <property type="entry name" value="TssQ_fam"/>
    <property type="match status" value="1"/>
</dbReference>
<keyword evidence="4" id="KW-1185">Reference proteome</keyword>